<feature type="transmembrane region" description="Helical" evidence="1">
    <location>
        <begin position="35"/>
        <end position="53"/>
    </location>
</feature>
<organism evidence="2 3">
    <name type="scientific">Baekduia soli</name>
    <dbReference type="NCBI Taxonomy" id="496014"/>
    <lineage>
        <taxon>Bacteria</taxon>
        <taxon>Bacillati</taxon>
        <taxon>Actinomycetota</taxon>
        <taxon>Thermoleophilia</taxon>
        <taxon>Solirubrobacterales</taxon>
        <taxon>Baekduiaceae</taxon>
        <taxon>Baekduia</taxon>
    </lineage>
</organism>
<accession>A0A5B8U6W4</accession>
<keyword evidence="3" id="KW-1185">Reference proteome</keyword>
<dbReference type="EMBL" id="CP042430">
    <property type="protein sequence ID" value="QEC48730.1"/>
    <property type="molecule type" value="Genomic_DNA"/>
</dbReference>
<gene>
    <name evidence="2" type="ORF">FSW04_14895</name>
</gene>
<feature type="transmembrane region" description="Helical" evidence="1">
    <location>
        <begin position="227"/>
        <end position="248"/>
    </location>
</feature>
<feature type="transmembrane region" description="Helical" evidence="1">
    <location>
        <begin position="183"/>
        <end position="207"/>
    </location>
</feature>
<evidence type="ECO:0000256" key="1">
    <source>
        <dbReference type="SAM" id="Phobius"/>
    </source>
</evidence>
<dbReference type="OrthoDB" id="4218549at2"/>
<feature type="transmembrane region" description="Helical" evidence="1">
    <location>
        <begin position="497"/>
        <end position="518"/>
    </location>
</feature>
<feature type="transmembrane region" description="Helical" evidence="1">
    <location>
        <begin position="150"/>
        <end position="171"/>
    </location>
</feature>
<keyword evidence="1" id="KW-0812">Transmembrane</keyword>
<feature type="transmembrane region" description="Helical" evidence="1">
    <location>
        <begin position="422"/>
        <end position="440"/>
    </location>
</feature>
<name>A0A5B8U6W4_9ACTN</name>
<keyword evidence="1" id="KW-1133">Transmembrane helix</keyword>
<feature type="transmembrane region" description="Helical" evidence="1">
    <location>
        <begin position="65"/>
        <end position="84"/>
    </location>
</feature>
<evidence type="ECO:0000313" key="2">
    <source>
        <dbReference type="EMBL" id="QEC48730.1"/>
    </source>
</evidence>
<reference evidence="2 3" key="1">
    <citation type="journal article" date="2018" name="J. Microbiol.">
        <title>Baekduia soli gen. nov., sp. nov., a novel bacterium isolated from the soil of Baekdu Mountain and proposal of a novel family name, Baekduiaceae fam. nov.</title>
        <authorList>
            <person name="An D.S."/>
            <person name="Siddiqi M.Z."/>
            <person name="Kim K.H."/>
            <person name="Yu H.S."/>
            <person name="Im W.T."/>
        </authorList>
    </citation>
    <scope>NUCLEOTIDE SEQUENCE [LARGE SCALE GENOMIC DNA]</scope>
    <source>
        <strain evidence="2 3">BR7-21</strain>
    </source>
</reference>
<keyword evidence="1" id="KW-0472">Membrane</keyword>
<dbReference type="RefSeq" id="WP_146920595.1">
    <property type="nucleotide sequence ID" value="NZ_CP042430.1"/>
</dbReference>
<protein>
    <submittedName>
        <fullName evidence="2">Uncharacterized protein</fullName>
    </submittedName>
</protein>
<dbReference type="AlphaFoldDB" id="A0A5B8U6W4"/>
<feature type="transmembrane region" description="Helical" evidence="1">
    <location>
        <begin position="452"/>
        <end position="477"/>
    </location>
</feature>
<proteinExistence type="predicted"/>
<dbReference type="KEGG" id="bsol:FSW04_14895"/>
<feature type="transmembrane region" description="Helical" evidence="1">
    <location>
        <begin position="392"/>
        <end position="416"/>
    </location>
</feature>
<sequence length="523" mass="52639">MADAVAVRTTPVREIRAFWRVVQAPPSLLKRLEPFYYVAITLAIGGPFVYGTASSALAEVATPRTVATWGPALALAGLLALVRWGAVQGPVIFSVADVAQLLGAPLRRAELVLGRLARGLLWGAGGAAVVAAIALIGIAGHHRSVPGGRAAAFVAAVALLGVLGMAGASLVQGSRGWDRATRLAGWPVLAAAAGLVVLGSSGATGRSVALWSGPWGWAVAPVAAGRAWPLAPVLLAVATAGAVGLALARRGRCPTERHMLRAEARGGAVAALYSFNARYVGRSLRAVSAGPTAGRGSGLRAPRSPRLAILWRDAVAALAAPQRLGEAIVLAAGGTVVCLLNAGHPAAVAGGALATYVGASRLLEPLRAETDRPNRVRVLLREPMGRVLTQHAVLPALVVLAAASAATAGVAIAGALPRHGGAIALLAVAATPSVTLCAALSSRRGGQMPTSLMSVTIADTTGMSGGIIVGWIVAWPLGAVALGTVPVSVVAARGTHALPTFVLLLAVAPAALVTALGWERFAP</sequence>
<dbReference type="Proteomes" id="UP000321805">
    <property type="component" value="Chromosome"/>
</dbReference>
<evidence type="ECO:0000313" key="3">
    <source>
        <dbReference type="Proteomes" id="UP000321805"/>
    </source>
</evidence>
<feature type="transmembrane region" description="Helical" evidence="1">
    <location>
        <begin position="119"/>
        <end position="138"/>
    </location>
</feature>